<feature type="signal peptide" evidence="1">
    <location>
        <begin position="1"/>
        <end position="22"/>
    </location>
</feature>
<sequence>MHFLRLLLASAALLLAAHDATALPAPVEVVQQRAPSQDNVHASSSSSFGSFSNFPRPLSPKAQQVFNAVMQAANQNPGGLTTPTSYLATSGRLLNLSVQTGPDDTLCKDFYADVALKAQEEVVMETYMYDRQSRCAMQMADAVRALDAKARASNTRIRVYILMDTFGVLNYL</sequence>
<organism evidence="2 3">
    <name type="scientific">Thamnocephalis sphaerospora</name>
    <dbReference type="NCBI Taxonomy" id="78915"/>
    <lineage>
        <taxon>Eukaryota</taxon>
        <taxon>Fungi</taxon>
        <taxon>Fungi incertae sedis</taxon>
        <taxon>Zoopagomycota</taxon>
        <taxon>Zoopagomycotina</taxon>
        <taxon>Zoopagomycetes</taxon>
        <taxon>Zoopagales</taxon>
        <taxon>Sigmoideomycetaceae</taxon>
        <taxon>Thamnocephalis</taxon>
    </lineage>
</organism>
<reference evidence="3" key="1">
    <citation type="journal article" date="2018" name="Nat. Microbiol.">
        <title>Leveraging single-cell genomics to expand the fungal tree of life.</title>
        <authorList>
            <person name="Ahrendt S.R."/>
            <person name="Quandt C.A."/>
            <person name="Ciobanu D."/>
            <person name="Clum A."/>
            <person name="Salamov A."/>
            <person name="Andreopoulos B."/>
            <person name="Cheng J.F."/>
            <person name="Woyke T."/>
            <person name="Pelin A."/>
            <person name="Henrissat B."/>
            <person name="Reynolds N.K."/>
            <person name="Benny G.L."/>
            <person name="Smith M.E."/>
            <person name="James T.Y."/>
            <person name="Grigoriev I.V."/>
        </authorList>
    </citation>
    <scope>NUCLEOTIDE SEQUENCE [LARGE SCALE GENOMIC DNA]</scope>
    <source>
        <strain evidence="3">RSA 1356</strain>
    </source>
</reference>
<keyword evidence="1" id="KW-0732">Signal</keyword>
<name>A0A4P9XHD2_9FUNG</name>
<feature type="non-terminal residue" evidence="2">
    <location>
        <position position="172"/>
    </location>
</feature>
<proteinExistence type="predicted"/>
<evidence type="ECO:0000313" key="2">
    <source>
        <dbReference type="EMBL" id="RKP04600.1"/>
    </source>
</evidence>
<dbReference type="EMBL" id="KZ993597">
    <property type="protein sequence ID" value="RKP04600.1"/>
    <property type="molecule type" value="Genomic_DNA"/>
</dbReference>
<feature type="chain" id="PRO_5020802654" evidence="1">
    <location>
        <begin position="23"/>
        <end position="172"/>
    </location>
</feature>
<dbReference type="OrthoDB" id="9997422at2759"/>
<protein>
    <submittedName>
        <fullName evidence="2">Uncharacterized protein</fullName>
    </submittedName>
</protein>
<gene>
    <name evidence="2" type="ORF">THASP1DRAFT_33615</name>
</gene>
<evidence type="ECO:0000256" key="1">
    <source>
        <dbReference type="SAM" id="SignalP"/>
    </source>
</evidence>
<dbReference type="Proteomes" id="UP000271241">
    <property type="component" value="Unassembled WGS sequence"/>
</dbReference>
<evidence type="ECO:0000313" key="3">
    <source>
        <dbReference type="Proteomes" id="UP000271241"/>
    </source>
</evidence>
<accession>A0A4P9XHD2</accession>
<keyword evidence="3" id="KW-1185">Reference proteome</keyword>
<dbReference type="AlphaFoldDB" id="A0A4P9XHD2"/>